<keyword evidence="3" id="KW-1003">Cell membrane</keyword>
<dbReference type="Proteomes" id="UP001465668">
    <property type="component" value="Unassembled WGS sequence"/>
</dbReference>
<evidence type="ECO:0000256" key="7">
    <source>
        <dbReference type="SAM" id="MobiDB-lite"/>
    </source>
</evidence>
<protein>
    <submittedName>
        <fullName evidence="9">Major facilitator superfamily domain, general substrate transporter</fullName>
    </submittedName>
</protein>
<dbReference type="PANTHER" id="PTHR23502:SF135">
    <property type="entry name" value="MAJOR FACILITATOR SUPERFAMILY (MFS) PROFILE DOMAIN-CONTAINING PROTEIN-RELATED"/>
    <property type="match status" value="1"/>
</dbReference>
<evidence type="ECO:0000313" key="9">
    <source>
        <dbReference type="EMBL" id="KAK9771490.1"/>
    </source>
</evidence>
<gene>
    <name evidence="9" type="ORF">SCAR479_11829</name>
</gene>
<dbReference type="Gene3D" id="1.20.1250.20">
    <property type="entry name" value="MFS general substrate transporter like domains"/>
    <property type="match status" value="1"/>
</dbReference>
<feature type="transmembrane region" description="Helical" evidence="8">
    <location>
        <begin position="264"/>
        <end position="283"/>
    </location>
</feature>
<keyword evidence="4 8" id="KW-0812">Transmembrane</keyword>
<dbReference type="PANTHER" id="PTHR23502">
    <property type="entry name" value="MAJOR FACILITATOR SUPERFAMILY"/>
    <property type="match status" value="1"/>
</dbReference>
<feature type="region of interest" description="Disordered" evidence="7">
    <location>
        <begin position="1"/>
        <end position="40"/>
    </location>
</feature>
<keyword evidence="5 8" id="KW-1133">Transmembrane helix</keyword>
<evidence type="ECO:0000256" key="4">
    <source>
        <dbReference type="ARBA" id="ARBA00022692"/>
    </source>
</evidence>
<evidence type="ECO:0000256" key="3">
    <source>
        <dbReference type="ARBA" id="ARBA00022475"/>
    </source>
</evidence>
<feature type="transmembrane region" description="Helical" evidence="8">
    <location>
        <begin position="48"/>
        <end position="72"/>
    </location>
</feature>
<sequence>MSQISDVEVGLDSSDNGAEKTRRDPIIDWEGPDDPENPRNWPSLKKSLHVVLISIFTLYGNLASTMFAPGASQLVREFGITSEVLAAFTVSIYLLGFALGPLVISPLSEVYGRLIINQVAGVVFVVALFTMRESNATVLLQRKAARLRSSNEDADVVTKGDSRLAARKILLRAILRPTRLLLFSPIVTLLSLYGAVVFSLIYLLFTTFPDVFETQYGFSVELSGLAYLGLGIGFIVGIGIFGATNDLIYKKLKGDGEGTPEMRLPGMMWLPPMISAGFFWYGWTAQYQVHWIVPIIGTSLIAIGSLFVTMPSQIYIVDAFGPATAASALAASSVLRTLAGAFFTLVGPPLYSALGLGWGNTLLGFVCLLFLPVPFLFYRYGGWLRKRFVFEP</sequence>
<evidence type="ECO:0000256" key="8">
    <source>
        <dbReference type="SAM" id="Phobius"/>
    </source>
</evidence>
<evidence type="ECO:0000256" key="1">
    <source>
        <dbReference type="ARBA" id="ARBA00004651"/>
    </source>
</evidence>
<dbReference type="EMBL" id="JARVKM010000074">
    <property type="protein sequence ID" value="KAK9771490.1"/>
    <property type="molecule type" value="Genomic_DNA"/>
</dbReference>
<accession>A0ABR2XCR1</accession>
<feature type="transmembrane region" description="Helical" evidence="8">
    <location>
        <begin position="225"/>
        <end position="243"/>
    </location>
</feature>
<comment type="subcellular location">
    <subcellularLocation>
        <location evidence="1">Cell membrane</location>
        <topology evidence="1">Multi-pass membrane protein</topology>
    </subcellularLocation>
</comment>
<feature type="transmembrane region" description="Helical" evidence="8">
    <location>
        <begin position="84"/>
        <end position="104"/>
    </location>
</feature>
<evidence type="ECO:0000256" key="2">
    <source>
        <dbReference type="ARBA" id="ARBA00008335"/>
    </source>
</evidence>
<organism evidence="9 10">
    <name type="scientific">Seiridium cardinale</name>
    <dbReference type="NCBI Taxonomy" id="138064"/>
    <lineage>
        <taxon>Eukaryota</taxon>
        <taxon>Fungi</taxon>
        <taxon>Dikarya</taxon>
        <taxon>Ascomycota</taxon>
        <taxon>Pezizomycotina</taxon>
        <taxon>Sordariomycetes</taxon>
        <taxon>Xylariomycetidae</taxon>
        <taxon>Amphisphaeriales</taxon>
        <taxon>Sporocadaceae</taxon>
        <taxon>Seiridium</taxon>
    </lineage>
</organism>
<feature type="transmembrane region" description="Helical" evidence="8">
    <location>
        <begin position="320"/>
        <end position="346"/>
    </location>
</feature>
<comment type="similarity">
    <text evidence="2">Belongs to the major facilitator superfamily.</text>
</comment>
<dbReference type="SUPFAM" id="SSF103473">
    <property type="entry name" value="MFS general substrate transporter"/>
    <property type="match status" value="2"/>
</dbReference>
<proteinExistence type="inferred from homology"/>
<feature type="transmembrane region" description="Helical" evidence="8">
    <location>
        <begin position="180"/>
        <end position="205"/>
    </location>
</feature>
<evidence type="ECO:0000256" key="5">
    <source>
        <dbReference type="ARBA" id="ARBA00022989"/>
    </source>
</evidence>
<comment type="caution">
    <text evidence="9">The sequence shown here is derived from an EMBL/GenBank/DDBJ whole genome shotgun (WGS) entry which is preliminary data.</text>
</comment>
<keyword evidence="6 8" id="KW-0472">Membrane</keyword>
<evidence type="ECO:0000313" key="10">
    <source>
        <dbReference type="Proteomes" id="UP001465668"/>
    </source>
</evidence>
<feature type="transmembrane region" description="Helical" evidence="8">
    <location>
        <begin position="289"/>
        <end position="308"/>
    </location>
</feature>
<name>A0ABR2XCR1_9PEZI</name>
<reference evidence="9 10" key="1">
    <citation type="submission" date="2024-02" db="EMBL/GenBank/DDBJ databases">
        <title>First draft genome assembly of two strains of Seiridium cardinale.</title>
        <authorList>
            <person name="Emiliani G."/>
            <person name="Scali E."/>
        </authorList>
    </citation>
    <scope>NUCLEOTIDE SEQUENCE [LARGE SCALE GENOMIC DNA]</scope>
    <source>
        <strain evidence="9 10">BM-138-000479</strain>
    </source>
</reference>
<dbReference type="InterPro" id="IPR011701">
    <property type="entry name" value="MFS"/>
</dbReference>
<feature type="transmembrane region" description="Helical" evidence="8">
    <location>
        <begin position="358"/>
        <end position="378"/>
    </location>
</feature>
<feature type="compositionally biased region" description="Basic and acidic residues" evidence="7">
    <location>
        <begin position="17"/>
        <end position="26"/>
    </location>
</feature>
<keyword evidence="10" id="KW-1185">Reference proteome</keyword>
<dbReference type="InterPro" id="IPR036259">
    <property type="entry name" value="MFS_trans_sf"/>
</dbReference>
<feature type="transmembrane region" description="Helical" evidence="8">
    <location>
        <begin position="110"/>
        <end position="131"/>
    </location>
</feature>
<dbReference type="Pfam" id="PF07690">
    <property type="entry name" value="MFS_1"/>
    <property type="match status" value="1"/>
</dbReference>
<evidence type="ECO:0000256" key="6">
    <source>
        <dbReference type="ARBA" id="ARBA00023136"/>
    </source>
</evidence>